<feature type="region of interest" description="Disordered" evidence="1">
    <location>
        <begin position="22"/>
        <end position="100"/>
    </location>
</feature>
<gene>
    <name evidence="2" type="ORF">Taro_003246</name>
</gene>
<dbReference type="EMBL" id="NMUH01000083">
    <property type="protein sequence ID" value="MQL70922.1"/>
    <property type="molecule type" value="Genomic_DNA"/>
</dbReference>
<reference evidence="2" key="1">
    <citation type="submission" date="2017-07" db="EMBL/GenBank/DDBJ databases">
        <title>Taro Niue Genome Assembly and Annotation.</title>
        <authorList>
            <person name="Atibalentja N."/>
            <person name="Keating K."/>
            <person name="Fields C.J."/>
        </authorList>
    </citation>
    <scope>NUCLEOTIDE SEQUENCE</scope>
    <source>
        <strain evidence="2">Niue_2</strain>
        <tissue evidence="2">Leaf</tissue>
    </source>
</reference>
<evidence type="ECO:0000313" key="3">
    <source>
        <dbReference type="Proteomes" id="UP000652761"/>
    </source>
</evidence>
<keyword evidence="3" id="KW-1185">Reference proteome</keyword>
<evidence type="ECO:0000256" key="1">
    <source>
        <dbReference type="SAM" id="MobiDB-lite"/>
    </source>
</evidence>
<dbReference type="Proteomes" id="UP000652761">
    <property type="component" value="Unassembled WGS sequence"/>
</dbReference>
<feature type="compositionally biased region" description="Basic and acidic residues" evidence="1">
    <location>
        <begin position="61"/>
        <end position="75"/>
    </location>
</feature>
<organism evidence="2 3">
    <name type="scientific">Colocasia esculenta</name>
    <name type="common">Wild taro</name>
    <name type="synonym">Arum esculentum</name>
    <dbReference type="NCBI Taxonomy" id="4460"/>
    <lineage>
        <taxon>Eukaryota</taxon>
        <taxon>Viridiplantae</taxon>
        <taxon>Streptophyta</taxon>
        <taxon>Embryophyta</taxon>
        <taxon>Tracheophyta</taxon>
        <taxon>Spermatophyta</taxon>
        <taxon>Magnoliopsida</taxon>
        <taxon>Liliopsida</taxon>
        <taxon>Araceae</taxon>
        <taxon>Aroideae</taxon>
        <taxon>Colocasieae</taxon>
        <taxon>Colocasia</taxon>
    </lineage>
</organism>
<proteinExistence type="predicted"/>
<name>A0A843TEW6_COLES</name>
<protein>
    <submittedName>
        <fullName evidence="2">Uncharacterized protein</fullName>
    </submittedName>
</protein>
<evidence type="ECO:0000313" key="2">
    <source>
        <dbReference type="EMBL" id="MQL70922.1"/>
    </source>
</evidence>
<accession>A0A843TEW6</accession>
<dbReference type="AlphaFoldDB" id="A0A843TEW6"/>
<comment type="caution">
    <text evidence="2">The sequence shown here is derived from an EMBL/GenBank/DDBJ whole genome shotgun (WGS) entry which is preliminary data.</text>
</comment>
<sequence>MCTINSYGRNFIKATGVPVAIKSRRGARSRPTGREGASWRNRRTGQPGPVRGLGARRLRLSHSDRDGLASRDHSEVVTGRAVVTSERQPDPEKGFSPFLN</sequence>